<protein>
    <submittedName>
        <fullName evidence="1">Uncharacterized protein</fullName>
    </submittedName>
</protein>
<dbReference type="RefSeq" id="WP_093673484.1">
    <property type="nucleotide sequence ID" value="NZ_FOOY01000018.1"/>
</dbReference>
<organism evidence="1 2">
    <name type="scientific">Sporolactobacillus nakayamae</name>
    <dbReference type="NCBI Taxonomy" id="269670"/>
    <lineage>
        <taxon>Bacteria</taxon>
        <taxon>Bacillati</taxon>
        <taxon>Bacillota</taxon>
        <taxon>Bacilli</taxon>
        <taxon>Bacillales</taxon>
        <taxon>Sporolactobacillaceae</taxon>
        <taxon>Sporolactobacillus</taxon>
    </lineage>
</organism>
<gene>
    <name evidence="1" type="ORF">SAMN02982927_02525</name>
</gene>
<keyword evidence="2" id="KW-1185">Reference proteome</keyword>
<sequence>MSIFSMYIYSLFETRCDFIIVAKKRDPKLGSLKMDLANCIGSKRRAPQLATYIKAIKAYRPSANEKLHVDDYRYSQDNISQQQFSI</sequence>
<name>A0A1I2U1N0_9BACL</name>
<accession>A0A1I2U1N0</accession>
<dbReference type="EMBL" id="FOOY01000018">
    <property type="protein sequence ID" value="SFG71038.1"/>
    <property type="molecule type" value="Genomic_DNA"/>
</dbReference>
<reference evidence="2" key="1">
    <citation type="submission" date="2016-10" db="EMBL/GenBank/DDBJ databases">
        <authorList>
            <person name="Varghese N."/>
            <person name="Submissions S."/>
        </authorList>
    </citation>
    <scope>NUCLEOTIDE SEQUENCE [LARGE SCALE GENOMIC DNA]</scope>
    <source>
        <strain evidence="2">ATCC 700379</strain>
    </source>
</reference>
<evidence type="ECO:0000313" key="1">
    <source>
        <dbReference type="EMBL" id="SFG71038.1"/>
    </source>
</evidence>
<proteinExistence type="predicted"/>
<evidence type="ECO:0000313" key="2">
    <source>
        <dbReference type="Proteomes" id="UP000198752"/>
    </source>
</evidence>
<dbReference type="AlphaFoldDB" id="A0A1I2U1N0"/>
<dbReference type="Proteomes" id="UP000198752">
    <property type="component" value="Unassembled WGS sequence"/>
</dbReference>